<dbReference type="AlphaFoldDB" id="A0A840YVD1"/>
<evidence type="ECO:0000313" key="2">
    <source>
        <dbReference type="Proteomes" id="UP000554342"/>
    </source>
</evidence>
<name>A0A840YVD1_9SPHN</name>
<evidence type="ECO:0000313" key="1">
    <source>
        <dbReference type="EMBL" id="MBB5717494.1"/>
    </source>
</evidence>
<keyword evidence="2" id="KW-1185">Reference proteome</keyword>
<comment type="caution">
    <text evidence="1">The sequence shown here is derived from an EMBL/GenBank/DDBJ whole genome shotgun (WGS) entry which is preliminary data.</text>
</comment>
<dbReference type="Proteomes" id="UP000554342">
    <property type="component" value="Unassembled WGS sequence"/>
</dbReference>
<accession>A0A840YVD1</accession>
<protein>
    <submittedName>
        <fullName evidence="1">Uncharacterized protein</fullName>
    </submittedName>
</protein>
<organism evidence="1 2">
    <name type="scientific">Stakelama sediminis</name>
    <dbReference type="NCBI Taxonomy" id="463200"/>
    <lineage>
        <taxon>Bacteria</taxon>
        <taxon>Pseudomonadati</taxon>
        <taxon>Pseudomonadota</taxon>
        <taxon>Alphaproteobacteria</taxon>
        <taxon>Sphingomonadales</taxon>
        <taxon>Sphingomonadaceae</taxon>
        <taxon>Stakelama</taxon>
    </lineage>
</organism>
<dbReference type="EMBL" id="JACIJI010000001">
    <property type="protein sequence ID" value="MBB5717494.1"/>
    <property type="molecule type" value="Genomic_DNA"/>
</dbReference>
<sequence length="97" mass="10610">MGKVECVKIGQQGRAATPFGPVGNDPFRICTVERRFDGKQRVSMGAQEPAIAFTTGKIETQEQGVERFMFVARAFTQGATRGVQVNTRSKIVSTCLK</sequence>
<proteinExistence type="predicted"/>
<gene>
    <name evidence="1" type="ORF">FHR23_000401</name>
</gene>
<reference evidence="1 2" key="1">
    <citation type="submission" date="2020-08" db="EMBL/GenBank/DDBJ databases">
        <title>Genomic Encyclopedia of Type Strains, Phase IV (KMG-IV): sequencing the most valuable type-strain genomes for metagenomic binning, comparative biology and taxonomic classification.</title>
        <authorList>
            <person name="Goeker M."/>
        </authorList>
    </citation>
    <scope>NUCLEOTIDE SEQUENCE [LARGE SCALE GENOMIC DNA]</scope>
    <source>
        <strain evidence="1 2">DSM 27203</strain>
    </source>
</reference>